<sequence>MSGQERIGVVTGSAEAAALLARLPAARAIRPEEMDAADLTGLDRVVDAAHPFDARAHWRLHRLAGARGVPVLHLRRPGYRRQRGDLWTYLPDVASAAQLIRADARVFATTGGEDLPALRRLKARLFIRRRAARPGLCPLPGAVYLGGAGPFSVAQEMRLMRRLGIDWLVTRDAGGAGSYPKLVAARRLKIRVALIARPHAPPGPIVRTPEEAVEWLIRAGS</sequence>
<dbReference type="EMBL" id="FTOQ01000006">
    <property type="protein sequence ID" value="SIS92148.1"/>
    <property type="molecule type" value="Genomic_DNA"/>
</dbReference>
<accession>A0A1N7N1K7</accession>
<dbReference type="InterPro" id="IPR003723">
    <property type="entry name" value="Precorrin-6x_reduct"/>
</dbReference>
<dbReference type="PANTHER" id="PTHR36925:SF1">
    <property type="entry name" value="COBALT-PRECORRIN-6A REDUCTASE"/>
    <property type="match status" value="1"/>
</dbReference>
<evidence type="ECO:0000256" key="2">
    <source>
        <dbReference type="ARBA" id="ARBA00022573"/>
    </source>
</evidence>
<dbReference type="GO" id="GO:0009236">
    <property type="term" value="P:cobalamin biosynthetic process"/>
    <property type="evidence" value="ECO:0007669"/>
    <property type="project" value="UniProtKB-UniPathway"/>
</dbReference>
<keyword evidence="2" id="KW-0169">Cobalamin biosynthesis</keyword>
<comment type="pathway">
    <text evidence="1">Cofactor biosynthesis; adenosylcobalamin biosynthesis.</text>
</comment>
<dbReference type="PANTHER" id="PTHR36925">
    <property type="entry name" value="COBALT-PRECORRIN-6A REDUCTASE"/>
    <property type="match status" value="1"/>
</dbReference>
<protein>
    <submittedName>
        <fullName evidence="4">Precorrin-6A/cobalt-precorrin-6A reductase</fullName>
    </submittedName>
</protein>
<dbReference type="OrthoDB" id="5183775at2"/>
<dbReference type="PROSITE" id="PS51014">
    <property type="entry name" value="COBK_CBIJ"/>
    <property type="match status" value="1"/>
</dbReference>
<evidence type="ECO:0000313" key="4">
    <source>
        <dbReference type="EMBL" id="SIS92148.1"/>
    </source>
</evidence>
<dbReference type="AlphaFoldDB" id="A0A1N7N1K7"/>
<gene>
    <name evidence="4" type="ORF">SAMN05421759_106141</name>
</gene>
<evidence type="ECO:0000256" key="3">
    <source>
        <dbReference type="ARBA" id="ARBA00023002"/>
    </source>
</evidence>
<dbReference type="GO" id="GO:0016994">
    <property type="term" value="F:precorrin-6A reductase activity"/>
    <property type="evidence" value="ECO:0007669"/>
    <property type="project" value="InterPro"/>
</dbReference>
<dbReference type="Pfam" id="PF02571">
    <property type="entry name" value="CbiJ"/>
    <property type="match status" value="1"/>
</dbReference>
<keyword evidence="3" id="KW-0560">Oxidoreductase</keyword>
<keyword evidence="5" id="KW-1185">Reference proteome</keyword>
<dbReference type="UniPathway" id="UPA00148"/>
<evidence type="ECO:0000256" key="1">
    <source>
        <dbReference type="ARBA" id="ARBA00004953"/>
    </source>
</evidence>
<dbReference type="RefSeq" id="WP_076448291.1">
    <property type="nucleotide sequence ID" value="NZ_FTOQ01000006.1"/>
</dbReference>
<name>A0A1N7N1K7_9RHOB</name>
<proteinExistence type="predicted"/>
<dbReference type="STRING" id="633194.SAMN05421759_106141"/>
<dbReference type="Proteomes" id="UP000186684">
    <property type="component" value="Unassembled WGS sequence"/>
</dbReference>
<organism evidence="4 5">
    <name type="scientific">Roseivivax lentus</name>
    <dbReference type="NCBI Taxonomy" id="633194"/>
    <lineage>
        <taxon>Bacteria</taxon>
        <taxon>Pseudomonadati</taxon>
        <taxon>Pseudomonadota</taxon>
        <taxon>Alphaproteobacteria</taxon>
        <taxon>Rhodobacterales</taxon>
        <taxon>Roseobacteraceae</taxon>
        <taxon>Roseivivax</taxon>
    </lineage>
</organism>
<reference evidence="5" key="1">
    <citation type="submission" date="2017-01" db="EMBL/GenBank/DDBJ databases">
        <authorList>
            <person name="Varghese N."/>
            <person name="Submissions S."/>
        </authorList>
    </citation>
    <scope>NUCLEOTIDE SEQUENCE [LARGE SCALE GENOMIC DNA]</scope>
    <source>
        <strain evidence="5">DSM 29430</strain>
    </source>
</reference>
<evidence type="ECO:0000313" key="5">
    <source>
        <dbReference type="Proteomes" id="UP000186684"/>
    </source>
</evidence>